<dbReference type="SUPFAM" id="SSF63446">
    <property type="entry name" value="Type I dockerin domain"/>
    <property type="match status" value="1"/>
</dbReference>
<accession>A0ABP0QRG2</accession>
<evidence type="ECO:0000259" key="1">
    <source>
        <dbReference type="PROSITE" id="PS51766"/>
    </source>
</evidence>
<keyword evidence="3" id="KW-1185">Reference proteome</keyword>
<dbReference type="InterPro" id="IPR036439">
    <property type="entry name" value="Dockerin_dom_sf"/>
</dbReference>
<dbReference type="InterPro" id="IPR013424">
    <property type="entry name" value="Ice-binding_C"/>
</dbReference>
<dbReference type="Gene3D" id="1.10.1330.10">
    <property type="entry name" value="Dockerin domain"/>
    <property type="match status" value="1"/>
</dbReference>
<dbReference type="CDD" id="cd14256">
    <property type="entry name" value="Dockerin_I"/>
    <property type="match status" value="1"/>
</dbReference>
<dbReference type="InterPro" id="IPR018247">
    <property type="entry name" value="EF_Hand_1_Ca_BS"/>
</dbReference>
<dbReference type="Pfam" id="PF07589">
    <property type="entry name" value="PEP-CTERM"/>
    <property type="match status" value="1"/>
</dbReference>
<dbReference type="Proteomes" id="UP001642464">
    <property type="component" value="Unassembled WGS sequence"/>
</dbReference>
<dbReference type="PROSITE" id="PS51766">
    <property type="entry name" value="DOCKERIN"/>
    <property type="match status" value="1"/>
</dbReference>
<dbReference type="EMBL" id="CAXAMM010040005">
    <property type="protein sequence ID" value="CAK9090440.1"/>
    <property type="molecule type" value="Genomic_DNA"/>
</dbReference>
<gene>
    <name evidence="2" type="ORF">SCF082_LOCUS42654</name>
</gene>
<comment type="caution">
    <text evidence="2">The sequence shown here is derived from an EMBL/GenBank/DDBJ whole genome shotgun (WGS) entry which is preliminary data.</text>
</comment>
<dbReference type="NCBIfam" id="TIGR02595">
    <property type="entry name" value="PEP_CTERM"/>
    <property type="match status" value="1"/>
</dbReference>
<dbReference type="PROSITE" id="PS00018">
    <property type="entry name" value="EF_HAND_1"/>
    <property type="match status" value="2"/>
</dbReference>
<sequence>MAATDALADPPTPRKIVAVLDGNQTIGNSTTRRAVSFYDVTDLNGSPLNQTPLFSVWTGYEVSNDENFEEVSGLAINPINGTAYVSAFDSGPVGVADGVGDTQGDYDLYKIDYQSILKDFTDNGRAAGTMYAPRTAADGGFEVDHPDHLGTTVFLDNGIGKIGEVARTQGVPFFDPDLEFVNPATLLMLDDEEVGADSSFTDHQLRIINRTSTAQGAAGTSVLDLDPGAGVVNTTNGGYNSASNSQSWESNFAGLLDMDNGTGRSEPEDMAFVTRDGVSGVWVGESDGGGDDISFFEIDFGSNTATKKELRVGSSPYPQGFALDEDPTIDASTNDGDHDFVLIDADGNLVIGESGFFESPREEPKIIGREIVNYDGADSDSNSQNEVVPGGWSVSANLPVPTNDDDSDVTDGRFVTMDRGTGEIFYVDIDSSGPAVVSDLYVFDPVTGTMTYQEEDAIQGFVLEHGIRLFLRGDTNGDGVIDAEDLDIFAAAINDPTLGGTIAGVLGQEWYDLTGDSLLTGAPNLGGDMDELVLNVLGTAYGDANLDGMVNISDFLALQNNFGNSGGWAGGDFNGSGNVNISDFLLLQNSFGFSNMSVPSAFGLEAEFDSVPLHVTAVPEPSSFVLLGLGAAALAFWHRRKKA</sequence>
<protein>
    <recommendedName>
        <fullName evidence="1">Dockerin domain-containing protein</fullName>
    </recommendedName>
</protein>
<proteinExistence type="predicted"/>
<dbReference type="Pfam" id="PF00404">
    <property type="entry name" value="Dockerin_1"/>
    <property type="match status" value="1"/>
</dbReference>
<evidence type="ECO:0000313" key="3">
    <source>
        <dbReference type="Proteomes" id="UP001642464"/>
    </source>
</evidence>
<reference evidence="2 3" key="1">
    <citation type="submission" date="2024-02" db="EMBL/GenBank/DDBJ databases">
        <authorList>
            <person name="Chen Y."/>
            <person name="Shah S."/>
            <person name="Dougan E. K."/>
            <person name="Thang M."/>
            <person name="Chan C."/>
        </authorList>
    </citation>
    <scope>NUCLEOTIDE SEQUENCE [LARGE SCALE GENOMIC DNA]</scope>
</reference>
<organism evidence="2 3">
    <name type="scientific">Durusdinium trenchii</name>
    <dbReference type="NCBI Taxonomy" id="1381693"/>
    <lineage>
        <taxon>Eukaryota</taxon>
        <taxon>Sar</taxon>
        <taxon>Alveolata</taxon>
        <taxon>Dinophyceae</taxon>
        <taxon>Suessiales</taxon>
        <taxon>Symbiodiniaceae</taxon>
        <taxon>Durusdinium</taxon>
    </lineage>
</organism>
<dbReference type="InterPro" id="IPR016134">
    <property type="entry name" value="Dockerin_dom"/>
</dbReference>
<feature type="domain" description="Dockerin" evidence="1">
    <location>
        <begin position="537"/>
        <end position="600"/>
    </location>
</feature>
<evidence type="ECO:0000313" key="2">
    <source>
        <dbReference type="EMBL" id="CAK9090440.1"/>
    </source>
</evidence>
<name>A0ABP0QRG2_9DINO</name>
<dbReference type="InterPro" id="IPR002105">
    <property type="entry name" value="Dockerin_1_rpt"/>
</dbReference>